<gene>
    <name evidence="1" type="ORF">B4109_3085</name>
</gene>
<comment type="caution">
    <text evidence="1">The sequence shown here is derived from an EMBL/GenBank/DDBJ whole genome shotgun (WGS) entry which is preliminary data.</text>
</comment>
<organism evidence="1 2">
    <name type="scientific">Geobacillus stearothermophilus</name>
    <name type="common">Bacillus stearothermophilus</name>
    <dbReference type="NCBI Taxonomy" id="1422"/>
    <lineage>
        <taxon>Bacteria</taxon>
        <taxon>Bacillati</taxon>
        <taxon>Bacillota</taxon>
        <taxon>Bacilli</taxon>
        <taxon>Bacillales</taxon>
        <taxon>Anoxybacillaceae</taxon>
        <taxon>Geobacillus</taxon>
    </lineage>
</organism>
<dbReference type="PATRIC" id="fig|1422.18.peg.2573"/>
<proteinExistence type="predicted"/>
<dbReference type="RefSeq" id="WP_061567261.1">
    <property type="nucleotide sequence ID" value="NZ_JARTFF010000034.1"/>
</dbReference>
<name>A0A150MUS7_GEOSE</name>
<sequence>MIKRDRQIFFDKQTGEVLAVVDGDIVFGEVRETTIDEAFEKYEKLKGRVRETVGYLKYSYEYLLEDFLNAASYRVNPETLELEFSYPDPNEPEPQEPVYQKPLSEQFEETKQAIAELTLLLTTTMTGGM</sequence>
<accession>A0A150MUS7</accession>
<dbReference type="AlphaFoldDB" id="A0A150MUS7"/>
<dbReference type="EMBL" id="LQYV01000031">
    <property type="protein sequence ID" value="KYD28184.1"/>
    <property type="molecule type" value="Genomic_DNA"/>
</dbReference>
<protein>
    <submittedName>
        <fullName evidence="1">Uncharacterized protein</fullName>
    </submittedName>
</protein>
<evidence type="ECO:0000313" key="2">
    <source>
        <dbReference type="Proteomes" id="UP000075424"/>
    </source>
</evidence>
<evidence type="ECO:0000313" key="1">
    <source>
        <dbReference type="EMBL" id="KYD28184.1"/>
    </source>
</evidence>
<reference evidence="1 2" key="1">
    <citation type="submission" date="2016-01" db="EMBL/GenBank/DDBJ databases">
        <title>Draft Genome Sequences of Seven Thermophilic Sporeformers Isolated from Foods.</title>
        <authorList>
            <person name="Berendsen E.M."/>
            <person name="Wells-Bennik M.H."/>
            <person name="Krawcyk A.O."/>
            <person name="De Jong A."/>
            <person name="Holsappel S."/>
            <person name="Eijlander R.T."/>
            <person name="Kuipers O.P."/>
        </authorList>
    </citation>
    <scope>NUCLEOTIDE SEQUENCE [LARGE SCALE GENOMIC DNA]</scope>
    <source>
        <strain evidence="1 2">B4109</strain>
    </source>
</reference>
<dbReference type="Proteomes" id="UP000075424">
    <property type="component" value="Unassembled WGS sequence"/>
</dbReference>